<proteinExistence type="predicted"/>
<reference evidence="2" key="1">
    <citation type="journal article" date="2019" name="Int. J. Syst. Evol. Microbiol.">
        <title>The Global Catalogue of Microorganisms (GCM) 10K type strain sequencing project: providing services to taxonomists for standard genome sequencing and annotation.</title>
        <authorList>
            <consortium name="The Broad Institute Genomics Platform"/>
            <consortium name="The Broad Institute Genome Sequencing Center for Infectious Disease"/>
            <person name="Wu L."/>
            <person name="Ma J."/>
        </authorList>
    </citation>
    <scope>NUCLEOTIDE SEQUENCE [LARGE SCALE GENOMIC DNA]</scope>
    <source>
        <strain evidence="2">KCTC 42899</strain>
    </source>
</reference>
<protein>
    <submittedName>
        <fullName evidence="1">Imm44 family immunity protein</fullName>
    </submittedName>
</protein>
<dbReference type="InterPro" id="IPR029078">
    <property type="entry name" value="Imm44"/>
</dbReference>
<comment type="caution">
    <text evidence="1">The sequence shown here is derived from an EMBL/GenBank/DDBJ whole genome shotgun (WGS) entry which is preliminary data.</text>
</comment>
<sequence length="136" mass="15356">MDIFFTSVTEGKTGNDLPRIYMPMNTLLKERLGGRDYGPGLQLWFLMFVLVAPGFPGADDKERVTYKKKDRSTDLRLFLDFAAYKAGDAGMRQHLVYDCMMRSLHLLAAKKIPDFDSAALIADVEKIGTEQGWSRA</sequence>
<evidence type="ECO:0000313" key="1">
    <source>
        <dbReference type="EMBL" id="MFC3529867.1"/>
    </source>
</evidence>
<evidence type="ECO:0000313" key="2">
    <source>
        <dbReference type="Proteomes" id="UP001595721"/>
    </source>
</evidence>
<dbReference type="Proteomes" id="UP001595721">
    <property type="component" value="Unassembled WGS sequence"/>
</dbReference>
<accession>A0ABV7R905</accession>
<organism evidence="1 2">
    <name type="scientific">Paracoccus mangrovi</name>
    <dbReference type="NCBI Taxonomy" id="1715645"/>
    <lineage>
        <taxon>Bacteria</taxon>
        <taxon>Pseudomonadati</taxon>
        <taxon>Pseudomonadota</taxon>
        <taxon>Alphaproteobacteria</taxon>
        <taxon>Rhodobacterales</taxon>
        <taxon>Paracoccaceae</taxon>
        <taxon>Paracoccus</taxon>
    </lineage>
</organism>
<dbReference type="EMBL" id="JBHRXJ010000015">
    <property type="protein sequence ID" value="MFC3529867.1"/>
    <property type="molecule type" value="Genomic_DNA"/>
</dbReference>
<gene>
    <name evidence="1" type="ORF">ACFOMH_16960</name>
</gene>
<dbReference type="Pfam" id="PF15571">
    <property type="entry name" value="Imm44"/>
    <property type="match status" value="1"/>
</dbReference>
<dbReference type="RefSeq" id="WP_377745975.1">
    <property type="nucleotide sequence ID" value="NZ_JBHRXJ010000015.1"/>
</dbReference>
<name>A0ABV7R905_9RHOB</name>
<keyword evidence="2" id="KW-1185">Reference proteome</keyword>